<dbReference type="EMBL" id="LNYW01000059">
    <property type="protein sequence ID" value="KTD57867.1"/>
    <property type="molecule type" value="Genomic_DNA"/>
</dbReference>
<dbReference type="Gene3D" id="1.10.740.10">
    <property type="entry name" value="Transferase Inhibitor Protein From Tn5, Chain"/>
    <property type="match status" value="1"/>
</dbReference>
<reference evidence="3 4" key="1">
    <citation type="submission" date="2015-11" db="EMBL/GenBank/DDBJ databases">
        <title>Genomic analysis of 38 Legionella species identifies large and diverse effector repertoires.</title>
        <authorList>
            <person name="Burstein D."/>
            <person name="Amaro F."/>
            <person name="Zusman T."/>
            <person name="Lifshitz Z."/>
            <person name="Cohen O."/>
            <person name="Gilbert J.A."/>
            <person name="Pupko T."/>
            <person name="Shuman H.A."/>
            <person name="Segal G."/>
        </authorList>
    </citation>
    <scope>NUCLEOTIDE SEQUENCE [LARGE SCALE GENOMIC DNA]</scope>
    <source>
        <strain evidence="3 4">ATCC 49655</strain>
    </source>
</reference>
<evidence type="ECO:0000313" key="3">
    <source>
        <dbReference type="EMBL" id="KTD57867.1"/>
    </source>
</evidence>
<dbReference type="InterPro" id="IPR038215">
    <property type="entry name" value="TN5-like_N_sf"/>
</dbReference>
<dbReference type="PANTHER" id="PTHR37319">
    <property type="entry name" value="TRANSPOSASE"/>
    <property type="match status" value="1"/>
</dbReference>
<dbReference type="InterPro" id="IPR054836">
    <property type="entry name" value="Tn5_transposase"/>
</dbReference>
<dbReference type="Pfam" id="PF14706">
    <property type="entry name" value="Tnp_DNA_bind"/>
    <property type="match status" value="1"/>
</dbReference>
<protein>
    <submittedName>
        <fullName evidence="3">Transposase Tn5</fullName>
    </submittedName>
</protein>
<dbReference type="STRING" id="1122169.Lsha_2145"/>
<dbReference type="Gene3D" id="1.10.246.40">
    <property type="entry name" value="Tn5 transposase, domain 1"/>
    <property type="match status" value="1"/>
</dbReference>
<dbReference type="InterPro" id="IPR012337">
    <property type="entry name" value="RNaseH-like_sf"/>
</dbReference>
<dbReference type="eggNOG" id="COG3385">
    <property type="taxonomic scope" value="Bacteria"/>
</dbReference>
<dbReference type="InterPro" id="IPR047768">
    <property type="entry name" value="Tn5p-like"/>
</dbReference>
<dbReference type="Proteomes" id="UP000054600">
    <property type="component" value="Unassembled WGS sequence"/>
</dbReference>
<dbReference type="AlphaFoldDB" id="A0A0W0YM11"/>
<dbReference type="Gene3D" id="3.90.350.10">
    <property type="entry name" value="Transposase Inhibitor Protein From Tn5, Chain A, domain 1"/>
    <property type="match status" value="1"/>
</dbReference>
<sequence>MEMSEDWVEKEVEDEDFGDKRLNKRFKKLLGSLFKSPDKSISGSCKGWDETMGAYRFIGHHKVTPSKILSAHRESTVSRIREQGIVLIAQDSSEVDYSGHDSKVTMGYLTQKNSRGFYMHPSIAFTPERCCLGTVDLQLWTRQKLGTRGDRKTKGLEEKETYCWLKGYEAANEVAKAAPDTMIISISDREGDIYEVLENEISEDNHAYWLVRCQHDRKVFDEKAGAFNVKLKQAIASSDVKGHIEFEVPSGYVHRNSKARHKRKGRLVKQEIRFNQVTLSPPKRPNTTLKPTSIYVVHAKEIDVPEGEKAIEWYLLTSVPIQTAEQATTLVNWYLCRWQIEVFFKVLKSGCQIEELQFETFRSTANCLALYMIVAWRILFLTMMGRACPELGCDIFFEECEWKAVYAVLKKTKPPQKPPTLHEMIIMIAKLGGFLARKSDGFPGPKVMWQGLQRMRDFSMAWITFHAMDEN</sequence>
<dbReference type="PANTHER" id="PTHR37319:SF1">
    <property type="entry name" value="TRANSPOSASE TN5 DIMERISATION DOMAIN-CONTAINING PROTEIN"/>
    <property type="match status" value="1"/>
</dbReference>
<dbReference type="Pfam" id="PF02281">
    <property type="entry name" value="Dimer_Tnp_Tn5"/>
    <property type="match status" value="1"/>
</dbReference>
<gene>
    <name evidence="3" type="ORF">Lsha_2145</name>
</gene>
<feature type="domain" description="Transposase Tn5-like N-terminal" evidence="2">
    <location>
        <begin position="5"/>
        <end position="63"/>
    </location>
</feature>
<evidence type="ECO:0000259" key="2">
    <source>
        <dbReference type="Pfam" id="PF14706"/>
    </source>
</evidence>
<dbReference type="SUPFAM" id="SSF53098">
    <property type="entry name" value="Ribonuclease H-like"/>
    <property type="match status" value="1"/>
</dbReference>
<dbReference type="InterPro" id="IPR003201">
    <property type="entry name" value="Transposase_Tn5"/>
</dbReference>
<evidence type="ECO:0000313" key="4">
    <source>
        <dbReference type="Proteomes" id="UP000054600"/>
    </source>
</evidence>
<dbReference type="InterPro" id="IPR014735">
    <property type="entry name" value="Transposase_Tn5-like_N"/>
</dbReference>
<dbReference type="NCBIfam" id="NF033590">
    <property type="entry name" value="transpos_IS4_3"/>
    <property type="match status" value="1"/>
</dbReference>
<comment type="caution">
    <text evidence="3">The sequence shown here is derived from an EMBL/GenBank/DDBJ whole genome shotgun (WGS) entry which is preliminary data.</text>
</comment>
<keyword evidence="4" id="KW-1185">Reference proteome</keyword>
<accession>A0A0W0YM11</accession>
<evidence type="ECO:0000259" key="1">
    <source>
        <dbReference type="Pfam" id="PF02281"/>
    </source>
</evidence>
<name>A0A0W0YM11_9GAMM</name>
<proteinExistence type="predicted"/>
<dbReference type="InterPro" id="IPR014737">
    <property type="entry name" value="Transposase_Tn5-like_C"/>
</dbReference>
<organism evidence="3 4">
    <name type="scientific">Legionella shakespearei DSM 23087</name>
    <dbReference type="NCBI Taxonomy" id="1122169"/>
    <lineage>
        <taxon>Bacteria</taxon>
        <taxon>Pseudomonadati</taxon>
        <taxon>Pseudomonadota</taxon>
        <taxon>Gammaproteobacteria</taxon>
        <taxon>Legionellales</taxon>
        <taxon>Legionellaceae</taxon>
        <taxon>Legionella</taxon>
    </lineage>
</organism>
<dbReference type="PATRIC" id="fig|1122169.6.peg.2461"/>
<feature type="domain" description="Transposase Tn5 dimerisation" evidence="1">
    <location>
        <begin position="373"/>
        <end position="458"/>
    </location>
</feature>